<comment type="caution">
    <text evidence="2">The sequence shown here is derived from an EMBL/GenBank/DDBJ whole genome shotgun (WGS) entry which is preliminary data.</text>
</comment>
<evidence type="ECO:0000256" key="1">
    <source>
        <dbReference type="SAM" id="MobiDB-lite"/>
    </source>
</evidence>
<protein>
    <submittedName>
        <fullName evidence="2">DUF4432 family protein</fullName>
    </submittedName>
</protein>
<gene>
    <name evidence="2" type="ORF">ACERK3_03935</name>
</gene>
<evidence type="ECO:0000313" key="2">
    <source>
        <dbReference type="EMBL" id="MFA9477439.1"/>
    </source>
</evidence>
<feature type="region of interest" description="Disordered" evidence="1">
    <location>
        <begin position="122"/>
        <end position="143"/>
    </location>
</feature>
<sequence length="361" mass="39976">MTDHDFDAPLCENPLQLGGIRTGTLDSPQPMGGGKVRVAMVDTGSGLRFTVGLDRGGDIFEAVHNDCPLAYLTSNDLMPPEEAYQRQNHWLRSWPGGLVTTCGPLHIGAPHADDRDRFNQHGHHSNTPAAVQAVHNPDPTRGNRDMRIEMIVRDTRVFGPNIETRRSIRCRLGEARIWIEDEVTNRGNEPAPHHWLYHVNLGYPLLQPGARFIYRGSLSDVWGSVDKADLDPWKQVPPPLSKHAGSGEGGLVVQPEPDDTGHVEVGLLDARQRRAFRVRYRADQLPQLANWLHYGTGGSYVAGIEPFSGRLVNNKPDTAGNDTANTLQAGETRKYAIDFTVLTERNEIDALLEWDAAVTTN</sequence>
<dbReference type="InterPro" id="IPR014718">
    <property type="entry name" value="GH-type_carb-bd"/>
</dbReference>
<proteinExistence type="predicted"/>
<organism evidence="2 3">
    <name type="scientific">Natronomicrosphaera hydrolytica</name>
    <dbReference type="NCBI Taxonomy" id="3242702"/>
    <lineage>
        <taxon>Bacteria</taxon>
        <taxon>Pseudomonadati</taxon>
        <taxon>Planctomycetota</taxon>
        <taxon>Phycisphaerae</taxon>
        <taxon>Phycisphaerales</taxon>
        <taxon>Phycisphaeraceae</taxon>
        <taxon>Natronomicrosphaera</taxon>
    </lineage>
</organism>
<dbReference type="Proteomes" id="UP001575105">
    <property type="component" value="Unassembled WGS sequence"/>
</dbReference>
<dbReference type="Pfam" id="PF14486">
    <property type="entry name" value="DUF4432"/>
    <property type="match status" value="1"/>
</dbReference>
<dbReference type="Gene3D" id="2.70.98.10">
    <property type="match status" value="1"/>
</dbReference>
<reference evidence="2 3" key="1">
    <citation type="submission" date="2024-08" db="EMBL/GenBank/DDBJ databases">
        <title>Whole-genome sequencing of halo(alkali)philic microorganisms from hypersaline lakes.</title>
        <authorList>
            <person name="Sorokin D.Y."/>
            <person name="Merkel A.Y."/>
            <person name="Messina E."/>
            <person name="Yakimov M."/>
        </authorList>
    </citation>
    <scope>NUCLEOTIDE SEQUENCE [LARGE SCALE GENOMIC DNA]</scope>
    <source>
        <strain evidence="2 3">AB-hyl4</strain>
    </source>
</reference>
<dbReference type="InterPro" id="IPR027839">
    <property type="entry name" value="DUF4432"/>
</dbReference>
<keyword evidence="3" id="KW-1185">Reference proteome</keyword>
<dbReference type="RefSeq" id="WP_425344363.1">
    <property type="nucleotide sequence ID" value="NZ_JBGUBD010000002.1"/>
</dbReference>
<name>A0ABV4U1F9_9BACT</name>
<accession>A0ABV4U1F9</accession>
<dbReference type="EMBL" id="JBGUBD010000002">
    <property type="protein sequence ID" value="MFA9477439.1"/>
    <property type="molecule type" value="Genomic_DNA"/>
</dbReference>
<evidence type="ECO:0000313" key="3">
    <source>
        <dbReference type="Proteomes" id="UP001575105"/>
    </source>
</evidence>